<evidence type="ECO:0000313" key="2">
    <source>
        <dbReference type="Proteomes" id="UP000054324"/>
    </source>
</evidence>
<evidence type="ECO:0000313" key="1">
    <source>
        <dbReference type="EMBL" id="KER19245.1"/>
    </source>
</evidence>
<reference evidence="1 2" key="1">
    <citation type="submission" date="2013-11" db="EMBL/GenBank/DDBJ databases">
        <title>Opisthorchis viverrini - life in the bile duct.</title>
        <authorList>
            <person name="Young N.D."/>
            <person name="Nagarajan N."/>
            <person name="Lin S.J."/>
            <person name="Korhonen P.K."/>
            <person name="Jex A.R."/>
            <person name="Hall R.S."/>
            <person name="Safavi-Hemami H."/>
            <person name="Kaewkong W."/>
            <person name="Bertrand D."/>
            <person name="Gao S."/>
            <person name="Seet Q."/>
            <person name="Wongkham S."/>
            <person name="Teh B.T."/>
            <person name="Wongkham C."/>
            <person name="Intapan P.M."/>
            <person name="Maleewong W."/>
            <person name="Yang X."/>
            <person name="Hu M."/>
            <person name="Wang Z."/>
            <person name="Hofmann A."/>
            <person name="Sternberg P.W."/>
            <person name="Tan P."/>
            <person name="Wang J."/>
            <person name="Gasser R.B."/>
        </authorList>
    </citation>
    <scope>NUCLEOTIDE SEQUENCE [LARGE SCALE GENOMIC DNA]</scope>
</reference>
<keyword evidence="2" id="KW-1185">Reference proteome</keyword>
<sequence length="61" mass="7022">MNLQGAIDSMDKSVLLTTLAHQGMPQKFVNIIHHRLLLPSTNFQLKRTHRVTWRSPATRQS</sequence>
<dbReference type="RefSeq" id="XP_009177008.1">
    <property type="nucleotide sequence ID" value="XM_009178744.1"/>
</dbReference>
<dbReference type="EMBL" id="KL597274">
    <property type="protein sequence ID" value="KER19245.1"/>
    <property type="molecule type" value="Genomic_DNA"/>
</dbReference>
<gene>
    <name evidence="1" type="ORF">T265_11919</name>
</gene>
<proteinExistence type="predicted"/>
<protein>
    <submittedName>
        <fullName evidence="1">Uncharacterized protein</fullName>
    </submittedName>
</protein>
<dbReference type="GeneID" id="20326087"/>
<dbReference type="OrthoDB" id="410104at2759"/>
<dbReference type="CTD" id="20326087"/>
<name>A0A074Z7P8_OPIVI</name>
<organism evidence="1 2">
    <name type="scientific">Opisthorchis viverrini</name>
    <name type="common">Southeast Asian liver fluke</name>
    <dbReference type="NCBI Taxonomy" id="6198"/>
    <lineage>
        <taxon>Eukaryota</taxon>
        <taxon>Metazoa</taxon>
        <taxon>Spiralia</taxon>
        <taxon>Lophotrochozoa</taxon>
        <taxon>Platyhelminthes</taxon>
        <taxon>Trematoda</taxon>
        <taxon>Digenea</taxon>
        <taxon>Opisthorchiida</taxon>
        <taxon>Opisthorchiata</taxon>
        <taxon>Opisthorchiidae</taxon>
        <taxon>Opisthorchis</taxon>
    </lineage>
</organism>
<dbReference type="Proteomes" id="UP000054324">
    <property type="component" value="Unassembled WGS sequence"/>
</dbReference>
<dbReference type="AlphaFoldDB" id="A0A074Z7P8"/>
<accession>A0A074Z7P8</accession>
<dbReference type="KEGG" id="ovi:T265_11919"/>